<name>A0A2S6IE05_9ACTN</name>
<evidence type="ECO:0000259" key="2">
    <source>
        <dbReference type="PROSITE" id="PS50887"/>
    </source>
</evidence>
<dbReference type="SUPFAM" id="SSF55073">
    <property type="entry name" value="Nucleotide cyclase"/>
    <property type="match status" value="1"/>
</dbReference>
<dbReference type="Gene3D" id="3.30.450.40">
    <property type="match status" value="1"/>
</dbReference>
<keyword evidence="4" id="KW-1185">Reference proteome</keyword>
<dbReference type="PROSITE" id="PS50887">
    <property type="entry name" value="GGDEF"/>
    <property type="match status" value="1"/>
</dbReference>
<dbReference type="InterPro" id="IPR003018">
    <property type="entry name" value="GAF"/>
</dbReference>
<dbReference type="Gene3D" id="3.30.70.270">
    <property type="match status" value="1"/>
</dbReference>
<dbReference type="RefSeq" id="WP_104434653.1">
    <property type="nucleotide sequence ID" value="NZ_PTJD01000014.1"/>
</dbReference>
<protein>
    <submittedName>
        <fullName evidence="3">Diguanylate cyclase (GGDEF)-like protein</fullName>
    </submittedName>
</protein>
<dbReference type="InterPro" id="IPR043128">
    <property type="entry name" value="Rev_trsase/Diguanyl_cyclase"/>
</dbReference>
<dbReference type="EMBL" id="PTJD01000014">
    <property type="protein sequence ID" value="PPK92427.1"/>
    <property type="molecule type" value="Genomic_DNA"/>
</dbReference>
<sequence>MSTFEPEQTAAELLAEVTRLRAENERLRQRNATAQARAAQALSRATRLAQVVSVLGQLTDVDEVLDRAASEIAELFGADILVIWLGTRADQPATAWGMRPGAPPPVLSLSEADTARLVEVPILVGPVAECSVPEAVRAYEPAHVAWIRLSHRRDDLGTMLLVRRADQPFDSSDTLELRAVATRVALAIDNGRLQRRSQERLERLERLYERTAQLVGMLELGEIARLLASVALQELPVTGAEICIERPGAGAEHAASGSLAGDGSTEGAGDAAVRRAPLTLMEPATGWLGVADLDEDDSEAVDLLHHIADLANLVVGKALLFDATRTQAQYDAMTGLANRALFMDRLEESLQRARRYQHLVGLIFVDLDKFKQVNDTLGHAAGDELLVTVAHRLRDAVRATDTVARLGGDEFVVLCDRIDSTENLRVLAGRLSTRVQEPATIAGQEMRPGASMGVADTETSGYESAVLLAGADAAMYEDKADRRRR</sequence>
<reference evidence="3 4" key="1">
    <citation type="submission" date="2018-02" db="EMBL/GenBank/DDBJ databases">
        <title>Genomic Encyclopedia of Archaeal and Bacterial Type Strains, Phase II (KMG-II): from individual species to whole genera.</title>
        <authorList>
            <person name="Goeker M."/>
        </authorList>
    </citation>
    <scope>NUCLEOTIDE SEQUENCE [LARGE SCALE GENOMIC DNA]</scope>
    <source>
        <strain evidence="3 4">DSM 22857</strain>
    </source>
</reference>
<dbReference type="SMART" id="SM00267">
    <property type="entry name" value="GGDEF"/>
    <property type="match status" value="1"/>
</dbReference>
<dbReference type="NCBIfam" id="TIGR00254">
    <property type="entry name" value="GGDEF"/>
    <property type="match status" value="1"/>
</dbReference>
<dbReference type="InterPro" id="IPR052163">
    <property type="entry name" value="DGC-Regulatory_Protein"/>
</dbReference>
<gene>
    <name evidence="3" type="ORF">CLV92_11428</name>
</gene>
<dbReference type="PANTHER" id="PTHR46663">
    <property type="entry name" value="DIGUANYLATE CYCLASE DGCT-RELATED"/>
    <property type="match status" value="1"/>
</dbReference>
<evidence type="ECO:0000256" key="1">
    <source>
        <dbReference type="SAM" id="Coils"/>
    </source>
</evidence>
<proteinExistence type="predicted"/>
<dbReference type="InterPro" id="IPR000160">
    <property type="entry name" value="GGDEF_dom"/>
</dbReference>
<dbReference type="Pfam" id="PF00990">
    <property type="entry name" value="GGDEF"/>
    <property type="match status" value="1"/>
</dbReference>
<comment type="caution">
    <text evidence="3">The sequence shown here is derived from an EMBL/GenBank/DDBJ whole genome shotgun (WGS) entry which is preliminary data.</text>
</comment>
<accession>A0A2S6IE05</accession>
<evidence type="ECO:0000313" key="3">
    <source>
        <dbReference type="EMBL" id="PPK92427.1"/>
    </source>
</evidence>
<dbReference type="PANTHER" id="PTHR46663:SF2">
    <property type="entry name" value="GGDEF DOMAIN-CONTAINING PROTEIN"/>
    <property type="match status" value="1"/>
</dbReference>
<dbReference type="AlphaFoldDB" id="A0A2S6IE05"/>
<feature type="domain" description="GGDEF" evidence="2">
    <location>
        <begin position="358"/>
        <end position="485"/>
    </location>
</feature>
<evidence type="ECO:0000313" key="4">
    <source>
        <dbReference type="Proteomes" id="UP000239485"/>
    </source>
</evidence>
<organism evidence="3 4">
    <name type="scientific">Kineococcus xinjiangensis</name>
    <dbReference type="NCBI Taxonomy" id="512762"/>
    <lineage>
        <taxon>Bacteria</taxon>
        <taxon>Bacillati</taxon>
        <taxon>Actinomycetota</taxon>
        <taxon>Actinomycetes</taxon>
        <taxon>Kineosporiales</taxon>
        <taxon>Kineosporiaceae</taxon>
        <taxon>Kineococcus</taxon>
    </lineage>
</organism>
<dbReference type="SUPFAM" id="SSF55781">
    <property type="entry name" value="GAF domain-like"/>
    <property type="match status" value="1"/>
</dbReference>
<dbReference type="Pfam" id="PF01590">
    <property type="entry name" value="GAF"/>
    <property type="match status" value="1"/>
</dbReference>
<dbReference type="InterPro" id="IPR029016">
    <property type="entry name" value="GAF-like_dom_sf"/>
</dbReference>
<keyword evidence="1" id="KW-0175">Coiled coil</keyword>
<dbReference type="OrthoDB" id="9783388at2"/>
<dbReference type="Proteomes" id="UP000239485">
    <property type="component" value="Unassembled WGS sequence"/>
</dbReference>
<dbReference type="FunFam" id="3.30.70.270:FF:000001">
    <property type="entry name" value="Diguanylate cyclase domain protein"/>
    <property type="match status" value="1"/>
</dbReference>
<dbReference type="CDD" id="cd01949">
    <property type="entry name" value="GGDEF"/>
    <property type="match status" value="1"/>
</dbReference>
<dbReference type="InterPro" id="IPR029787">
    <property type="entry name" value="Nucleotide_cyclase"/>
</dbReference>
<feature type="coiled-coil region" evidence="1">
    <location>
        <begin position="10"/>
        <end position="44"/>
    </location>
</feature>